<dbReference type="EMBL" id="JACYNN010000003">
    <property type="protein sequence ID" value="MBD8106192.1"/>
    <property type="molecule type" value="Genomic_DNA"/>
</dbReference>
<evidence type="ECO:0000313" key="5">
    <source>
        <dbReference type="Proteomes" id="UP000306393"/>
    </source>
</evidence>
<dbReference type="GO" id="GO:0008236">
    <property type="term" value="F:serine-type peptidase activity"/>
    <property type="evidence" value="ECO:0007669"/>
    <property type="project" value="InterPro"/>
</dbReference>
<dbReference type="SUPFAM" id="SSF53474">
    <property type="entry name" value="alpha/beta-Hydrolases"/>
    <property type="match status" value="1"/>
</dbReference>
<dbReference type="AlphaFoldDB" id="A0A4U3FEC0"/>
<dbReference type="PANTHER" id="PTHR22946">
    <property type="entry name" value="DIENELACTONE HYDROLASE DOMAIN-CONTAINING PROTEIN-RELATED"/>
    <property type="match status" value="1"/>
</dbReference>
<sequence length="254" mass="27898">MIEVNTECFAGIECLHAFPAGQRDTPLPTVLFWHGYTSSKEVYAYFAVALAQAGFRAILPDAAMHGARYDGDAERRSTHFWEILRSNIDELPALEQALRQQQWVDGSRLAVAGASMGGMTALGALARYPQLHSAACMMGSGYFSQLAQTLFPPLVAKTPDEHHALAARLAPLDEYEVSHQLEKLASRPLLVWHGEADEVVPAAESVRLEKALRDSGQNRNLTFLTEKGIGHRITPPALTAMTTFFKQHLSSVGR</sequence>
<evidence type="ECO:0000313" key="6">
    <source>
        <dbReference type="Proteomes" id="UP000661012"/>
    </source>
</evidence>
<dbReference type="PANTHER" id="PTHR22946:SF9">
    <property type="entry name" value="POLYKETIDE TRANSFERASE AF380"/>
    <property type="match status" value="1"/>
</dbReference>
<dbReference type="RefSeq" id="WP_137269168.1">
    <property type="nucleotide sequence ID" value="NZ_CP082141.1"/>
</dbReference>
<dbReference type="Pfam" id="PF00326">
    <property type="entry name" value="Peptidase_S9"/>
    <property type="match status" value="1"/>
</dbReference>
<dbReference type="InterPro" id="IPR001375">
    <property type="entry name" value="Peptidase_S9_cat"/>
</dbReference>
<feature type="domain" description="Peptidase S9 prolyl oligopeptidase catalytic" evidence="2">
    <location>
        <begin position="93"/>
        <end position="249"/>
    </location>
</feature>
<accession>A0A4U3FEC0</accession>
<comment type="caution">
    <text evidence="4">The sequence shown here is derived from an EMBL/GenBank/DDBJ whole genome shotgun (WGS) entry which is preliminary data.</text>
</comment>
<name>A0A4U3FEC0_9GAMM</name>
<dbReference type="GeneID" id="67478337"/>
<keyword evidence="6" id="KW-1185">Reference proteome</keyword>
<evidence type="ECO:0000313" key="3">
    <source>
        <dbReference type="EMBL" id="MBD8106192.1"/>
    </source>
</evidence>
<dbReference type="NCBIfam" id="NF007857">
    <property type="entry name" value="PRK10566.1"/>
    <property type="match status" value="1"/>
</dbReference>
<protein>
    <submittedName>
        <fullName evidence="4">Esterase</fullName>
    </submittedName>
</protein>
<dbReference type="STRING" id="1219360.GCA_001571305_02616"/>
<dbReference type="Gene3D" id="3.40.50.1820">
    <property type="entry name" value="alpha/beta hydrolase"/>
    <property type="match status" value="1"/>
</dbReference>
<evidence type="ECO:0000259" key="2">
    <source>
        <dbReference type="Pfam" id="PF00326"/>
    </source>
</evidence>
<reference evidence="3 6" key="2">
    <citation type="journal article" date="2020" name="FEMS Microbiol. Ecol.">
        <title>Temporal dynamics of bacterial communities during seed development and maturation.</title>
        <authorList>
            <person name="Chesneau G."/>
            <person name="Torres-Cortes G."/>
            <person name="Briand M."/>
            <person name="Darrasse A."/>
            <person name="Preveaux A."/>
            <person name="Marais C."/>
            <person name="Jacques M.A."/>
            <person name="Shade A."/>
            <person name="Barret M."/>
        </authorList>
    </citation>
    <scope>NUCLEOTIDE SEQUENCE [LARGE SCALE GENOMIC DNA]</scope>
    <source>
        <strain evidence="3 6">CFBP13732</strain>
    </source>
</reference>
<evidence type="ECO:0000313" key="4">
    <source>
        <dbReference type="EMBL" id="TKJ90879.1"/>
    </source>
</evidence>
<gene>
    <name evidence="3" type="primary">yjfP</name>
    <name evidence="4" type="ORF">EpCFBP13511_10365</name>
    <name evidence="3" type="ORF">IFT93_07085</name>
</gene>
<dbReference type="Proteomes" id="UP000306393">
    <property type="component" value="Unassembled WGS sequence"/>
</dbReference>
<dbReference type="InterPro" id="IPR029058">
    <property type="entry name" value="AB_hydrolase_fold"/>
</dbReference>
<keyword evidence="1" id="KW-0378">Hydrolase</keyword>
<reference evidence="4 5" key="1">
    <citation type="journal article" date="2019" name="Sci. Rep.">
        <title>Differences in resource use lead to coexistence of seed-transmitted microbial populations.</title>
        <authorList>
            <person name="Torres-Cortes G."/>
            <person name="Garcia B.J."/>
            <person name="Compant S."/>
            <person name="Rezki S."/>
            <person name="Jones P."/>
            <person name="Preveaux A."/>
            <person name="Briand M."/>
            <person name="Roulet A."/>
            <person name="Bouchez O."/>
            <person name="Jacobson D."/>
            <person name="Barret M."/>
        </authorList>
    </citation>
    <scope>NUCLEOTIDE SEQUENCE [LARGE SCALE GENOMIC DNA]</scope>
    <source>
        <strain evidence="4 5">CFBP13511</strain>
    </source>
</reference>
<dbReference type="EMBL" id="QGAC01000008">
    <property type="protein sequence ID" value="TKJ90879.1"/>
    <property type="molecule type" value="Genomic_DNA"/>
</dbReference>
<organism evidence="4 5">
    <name type="scientific">Erwinia persicina</name>
    <dbReference type="NCBI Taxonomy" id="55211"/>
    <lineage>
        <taxon>Bacteria</taxon>
        <taxon>Pseudomonadati</taxon>
        <taxon>Pseudomonadota</taxon>
        <taxon>Gammaproteobacteria</taxon>
        <taxon>Enterobacterales</taxon>
        <taxon>Erwiniaceae</taxon>
        <taxon>Erwinia</taxon>
    </lineage>
</organism>
<dbReference type="OrthoDB" id="31158at2"/>
<dbReference type="GO" id="GO:0006508">
    <property type="term" value="P:proteolysis"/>
    <property type="evidence" value="ECO:0007669"/>
    <property type="project" value="InterPro"/>
</dbReference>
<dbReference type="Proteomes" id="UP000661012">
    <property type="component" value="Unassembled WGS sequence"/>
</dbReference>
<dbReference type="InterPro" id="IPR050261">
    <property type="entry name" value="FrsA_esterase"/>
</dbReference>
<proteinExistence type="predicted"/>
<dbReference type="GO" id="GO:0052689">
    <property type="term" value="F:carboxylic ester hydrolase activity"/>
    <property type="evidence" value="ECO:0007669"/>
    <property type="project" value="UniProtKB-ARBA"/>
</dbReference>
<evidence type="ECO:0000256" key="1">
    <source>
        <dbReference type="ARBA" id="ARBA00022801"/>
    </source>
</evidence>